<reference evidence="2" key="1">
    <citation type="submission" date="2016-10" db="EMBL/GenBank/DDBJ databases">
        <authorList>
            <person name="Varghese N."/>
            <person name="Submissions S."/>
        </authorList>
    </citation>
    <scope>NUCLEOTIDE SEQUENCE [LARGE SCALE GENOMIC DNA]</scope>
    <source>
        <strain evidence="2">IBRC-M 10043</strain>
    </source>
</reference>
<accession>A0A1H8T3B9</accession>
<gene>
    <name evidence="1" type="ORF">SAMN05216388_10211</name>
</gene>
<evidence type="ECO:0000313" key="2">
    <source>
        <dbReference type="Proteomes" id="UP000198775"/>
    </source>
</evidence>
<feature type="non-terminal residue" evidence="1">
    <location>
        <position position="1"/>
    </location>
</feature>
<keyword evidence="2" id="KW-1185">Reference proteome</keyword>
<organism evidence="1 2">
    <name type="scientific">Halorientalis persicus</name>
    <dbReference type="NCBI Taxonomy" id="1367881"/>
    <lineage>
        <taxon>Archaea</taxon>
        <taxon>Methanobacteriati</taxon>
        <taxon>Methanobacteriota</taxon>
        <taxon>Stenosarchaea group</taxon>
        <taxon>Halobacteria</taxon>
        <taxon>Halobacteriales</taxon>
        <taxon>Haloarculaceae</taxon>
        <taxon>Halorientalis</taxon>
    </lineage>
</organism>
<dbReference type="Proteomes" id="UP000198775">
    <property type="component" value="Unassembled WGS sequence"/>
</dbReference>
<protein>
    <submittedName>
        <fullName evidence="1">Uncharacterized protein</fullName>
    </submittedName>
</protein>
<dbReference type="AlphaFoldDB" id="A0A1H8T3B9"/>
<sequence length="44" mass="4858">TVRFPVLKVAKLNLLLGDFDNEGAAPLFDSGREQTTKLVGNFHQ</sequence>
<dbReference type="EMBL" id="FOCX01000021">
    <property type="protein sequence ID" value="SEO85018.1"/>
    <property type="molecule type" value="Genomic_DNA"/>
</dbReference>
<name>A0A1H8T3B9_9EURY</name>
<proteinExistence type="predicted"/>
<evidence type="ECO:0000313" key="1">
    <source>
        <dbReference type="EMBL" id="SEO85018.1"/>
    </source>
</evidence>